<keyword evidence="2" id="KW-1185">Reference proteome</keyword>
<name>A0ABD0JH33_9CAEN</name>
<reference evidence="1 2" key="1">
    <citation type="journal article" date="2023" name="Sci. Data">
        <title>Genome assembly of the Korean intertidal mud-creeper Batillaria attramentaria.</title>
        <authorList>
            <person name="Patra A.K."/>
            <person name="Ho P.T."/>
            <person name="Jun S."/>
            <person name="Lee S.J."/>
            <person name="Kim Y."/>
            <person name="Won Y.J."/>
        </authorList>
    </citation>
    <scope>NUCLEOTIDE SEQUENCE [LARGE SCALE GENOMIC DNA]</scope>
    <source>
        <strain evidence="1">Wonlab-2016</strain>
    </source>
</reference>
<proteinExistence type="predicted"/>
<organism evidence="1 2">
    <name type="scientific">Batillaria attramentaria</name>
    <dbReference type="NCBI Taxonomy" id="370345"/>
    <lineage>
        <taxon>Eukaryota</taxon>
        <taxon>Metazoa</taxon>
        <taxon>Spiralia</taxon>
        <taxon>Lophotrochozoa</taxon>
        <taxon>Mollusca</taxon>
        <taxon>Gastropoda</taxon>
        <taxon>Caenogastropoda</taxon>
        <taxon>Sorbeoconcha</taxon>
        <taxon>Cerithioidea</taxon>
        <taxon>Batillariidae</taxon>
        <taxon>Batillaria</taxon>
    </lineage>
</organism>
<dbReference type="EMBL" id="JACVVK020000453">
    <property type="protein sequence ID" value="KAK7473941.1"/>
    <property type="molecule type" value="Genomic_DNA"/>
</dbReference>
<gene>
    <name evidence="1" type="ORF">BaRGS_00034846</name>
</gene>
<dbReference type="AlphaFoldDB" id="A0ABD0JH33"/>
<comment type="caution">
    <text evidence="1">The sequence shown here is derived from an EMBL/GenBank/DDBJ whole genome shotgun (WGS) entry which is preliminary data.</text>
</comment>
<accession>A0ABD0JH33</accession>
<dbReference type="Proteomes" id="UP001519460">
    <property type="component" value="Unassembled WGS sequence"/>
</dbReference>
<evidence type="ECO:0000313" key="2">
    <source>
        <dbReference type="Proteomes" id="UP001519460"/>
    </source>
</evidence>
<sequence length="138" mass="15735">MKSLLKRTQRELCLTESQSRQEKCEKETDTDETNPEVFETTTKLCRLNAFHCYCSSENTSRFACMGAYTKKVSVGQGFNAWNIRTACHWGISGHRQDSGELPTQRDAFMATFVGLETLYSHQCPYDDHTSCGSSLRRD</sequence>
<evidence type="ECO:0000313" key="1">
    <source>
        <dbReference type="EMBL" id="KAK7473941.1"/>
    </source>
</evidence>
<protein>
    <submittedName>
        <fullName evidence="1">Uncharacterized protein</fullName>
    </submittedName>
</protein>